<comment type="catalytic activity">
    <reaction evidence="17">
        <text>pyruvate + ATP = phosphoenolpyruvate + ADP + H(+)</text>
        <dbReference type="Rhea" id="RHEA:18157"/>
        <dbReference type="ChEBI" id="CHEBI:15361"/>
        <dbReference type="ChEBI" id="CHEBI:15378"/>
        <dbReference type="ChEBI" id="CHEBI:30616"/>
        <dbReference type="ChEBI" id="CHEBI:58702"/>
        <dbReference type="ChEBI" id="CHEBI:456216"/>
        <dbReference type="EC" id="2.7.1.40"/>
    </reaction>
</comment>
<dbReference type="Gene3D" id="3.40.1380.20">
    <property type="entry name" value="Pyruvate kinase, C-terminal domain"/>
    <property type="match status" value="1"/>
</dbReference>
<dbReference type="InterPro" id="IPR040442">
    <property type="entry name" value="Pyrv_kinase-like_dom_sf"/>
</dbReference>
<feature type="domain" description="Pyruvate kinase barrel" evidence="18">
    <location>
        <begin position="17"/>
        <end position="340"/>
    </location>
</feature>
<dbReference type="NCBIfam" id="TIGR01064">
    <property type="entry name" value="pyruv_kin"/>
    <property type="match status" value="1"/>
</dbReference>
<dbReference type="PROSITE" id="PS00110">
    <property type="entry name" value="PYRUVATE_KINASE"/>
    <property type="match status" value="1"/>
</dbReference>
<dbReference type="PANTHER" id="PTHR11817">
    <property type="entry name" value="PYRUVATE KINASE"/>
    <property type="match status" value="1"/>
</dbReference>
<gene>
    <name evidence="20" type="ORF">BACPEC_01477</name>
</gene>
<protein>
    <recommendedName>
        <fullName evidence="6 16">Pyruvate kinase</fullName>
        <ecNumber evidence="5 16">2.7.1.40</ecNumber>
    </recommendedName>
</protein>
<name>B7ATK5_9FIRM</name>
<evidence type="ECO:0000256" key="10">
    <source>
        <dbReference type="ARBA" id="ARBA00022777"/>
    </source>
</evidence>
<keyword evidence="15" id="KW-0670">Pyruvate</keyword>
<dbReference type="NCBIfam" id="NF004491">
    <property type="entry name" value="PRK05826.1"/>
    <property type="match status" value="1"/>
</dbReference>
<evidence type="ECO:0000313" key="20">
    <source>
        <dbReference type="EMBL" id="EEC56989.1"/>
    </source>
</evidence>
<evidence type="ECO:0000256" key="16">
    <source>
        <dbReference type="NCBIfam" id="TIGR01064"/>
    </source>
</evidence>
<dbReference type="InterPro" id="IPR015793">
    <property type="entry name" value="Pyrv_Knase_brl"/>
</dbReference>
<keyword evidence="7 17" id="KW-0808">Transferase</keyword>
<dbReference type="eggNOG" id="COG0469">
    <property type="taxonomic scope" value="Bacteria"/>
</dbReference>
<dbReference type="Proteomes" id="UP000003136">
    <property type="component" value="Unassembled WGS sequence"/>
</dbReference>
<dbReference type="AlphaFoldDB" id="B7ATK5"/>
<evidence type="ECO:0000256" key="3">
    <source>
        <dbReference type="ARBA" id="ARBA00004997"/>
    </source>
</evidence>
<evidence type="ECO:0000256" key="6">
    <source>
        <dbReference type="ARBA" id="ARBA00018587"/>
    </source>
</evidence>
<evidence type="ECO:0000256" key="15">
    <source>
        <dbReference type="ARBA" id="ARBA00023317"/>
    </source>
</evidence>
<dbReference type="GO" id="GO:0006950">
    <property type="term" value="P:response to stress"/>
    <property type="evidence" value="ECO:0007669"/>
    <property type="project" value="UniProtKB-ARBA"/>
</dbReference>
<dbReference type="UniPathway" id="UPA00109">
    <property type="reaction ID" value="UER00188"/>
</dbReference>
<evidence type="ECO:0000256" key="5">
    <source>
        <dbReference type="ARBA" id="ARBA00012142"/>
    </source>
</evidence>
<keyword evidence="9" id="KW-0547">Nucleotide-binding</keyword>
<keyword evidence="21" id="KW-1185">Reference proteome</keyword>
<evidence type="ECO:0000259" key="18">
    <source>
        <dbReference type="Pfam" id="PF00224"/>
    </source>
</evidence>
<dbReference type="NCBIfam" id="NF004978">
    <property type="entry name" value="PRK06354.1"/>
    <property type="match status" value="1"/>
</dbReference>
<dbReference type="PRINTS" id="PR01050">
    <property type="entry name" value="PYRUVTKNASE"/>
</dbReference>
<keyword evidence="10 17" id="KW-0418">Kinase</keyword>
<evidence type="ECO:0000256" key="12">
    <source>
        <dbReference type="ARBA" id="ARBA00022842"/>
    </source>
</evidence>
<feature type="domain" description="Pyruvate kinase C-terminal" evidence="19">
    <location>
        <begin position="373"/>
        <end position="488"/>
    </location>
</feature>
<comment type="pathway">
    <text evidence="3 17">Carbohydrate degradation; glycolysis; pyruvate from D-glyceraldehyde 3-phosphate: step 5/5.</text>
</comment>
<evidence type="ECO:0000259" key="19">
    <source>
        <dbReference type="Pfam" id="PF02887"/>
    </source>
</evidence>
<dbReference type="EC" id="2.7.1.40" evidence="5 16"/>
<dbReference type="EMBL" id="ABVQ01000036">
    <property type="protein sequence ID" value="EEC56989.1"/>
    <property type="molecule type" value="Genomic_DNA"/>
</dbReference>
<evidence type="ECO:0000313" key="21">
    <source>
        <dbReference type="Proteomes" id="UP000003136"/>
    </source>
</evidence>
<evidence type="ECO:0000256" key="7">
    <source>
        <dbReference type="ARBA" id="ARBA00022679"/>
    </source>
</evidence>
<dbReference type="InterPro" id="IPR018209">
    <property type="entry name" value="Pyrv_Knase_AS"/>
</dbReference>
<dbReference type="GO" id="GO:0004743">
    <property type="term" value="F:pyruvate kinase activity"/>
    <property type="evidence" value="ECO:0007669"/>
    <property type="project" value="UniProtKB-UniRule"/>
</dbReference>
<dbReference type="InterPro" id="IPR015813">
    <property type="entry name" value="Pyrv/PenolPyrv_kinase-like_dom"/>
</dbReference>
<dbReference type="FunFam" id="3.20.20.60:FF:000001">
    <property type="entry name" value="Pyruvate kinase"/>
    <property type="match status" value="1"/>
</dbReference>
<keyword evidence="8" id="KW-0479">Metal-binding</keyword>
<dbReference type="FunFam" id="2.40.33.10:FF:000001">
    <property type="entry name" value="Pyruvate kinase"/>
    <property type="match status" value="1"/>
</dbReference>
<evidence type="ECO:0000256" key="13">
    <source>
        <dbReference type="ARBA" id="ARBA00022958"/>
    </source>
</evidence>
<organism evidence="20 21">
    <name type="scientific">[Bacteroides] pectinophilus ATCC 43243</name>
    <dbReference type="NCBI Taxonomy" id="483218"/>
    <lineage>
        <taxon>Bacteria</taxon>
        <taxon>Bacillati</taxon>
        <taxon>Bacillota</taxon>
        <taxon>Clostridia</taxon>
        <taxon>Eubacteriales</taxon>
    </lineage>
</organism>
<dbReference type="GO" id="GO:0000287">
    <property type="term" value="F:magnesium ion binding"/>
    <property type="evidence" value="ECO:0007669"/>
    <property type="project" value="UniProtKB-UniRule"/>
</dbReference>
<evidence type="ECO:0000256" key="14">
    <source>
        <dbReference type="ARBA" id="ARBA00023152"/>
    </source>
</evidence>
<dbReference type="Pfam" id="PF02887">
    <property type="entry name" value="PK_C"/>
    <property type="match status" value="1"/>
</dbReference>
<keyword evidence="14 17" id="KW-0324">Glycolysis</keyword>
<proteinExistence type="inferred from homology"/>
<dbReference type="GO" id="GO:0016301">
    <property type="term" value="F:kinase activity"/>
    <property type="evidence" value="ECO:0007669"/>
    <property type="project" value="UniProtKB-KW"/>
</dbReference>
<dbReference type="Pfam" id="PF00224">
    <property type="entry name" value="PK"/>
    <property type="match status" value="1"/>
</dbReference>
<reference evidence="20 21" key="2">
    <citation type="submission" date="2008-11" db="EMBL/GenBank/DDBJ databases">
        <authorList>
            <person name="Fulton L."/>
            <person name="Clifton S."/>
            <person name="Fulton B."/>
            <person name="Xu J."/>
            <person name="Minx P."/>
            <person name="Pepin K.H."/>
            <person name="Johnson M."/>
            <person name="Bhonagiri V."/>
            <person name="Nash W.E."/>
            <person name="Mardis E.R."/>
            <person name="Wilson R.K."/>
        </authorList>
    </citation>
    <scope>NUCLEOTIDE SEQUENCE [LARGE SCALE GENOMIC DNA]</scope>
    <source>
        <strain evidence="20 21">ATCC 43243</strain>
    </source>
</reference>
<evidence type="ECO:0000256" key="9">
    <source>
        <dbReference type="ARBA" id="ARBA00022741"/>
    </source>
</evidence>
<dbReference type="STRING" id="483218.BACPEC_01477"/>
<evidence type="ECO:0000256" key="11">
    <source>
        <dbReference type="ARBA" id="ARBA00022840"/>
    </source>
</evidence>
<dbReference type="SUPFAM" id="SSF51621">
    <property type="entry name" value="Phosphoenolpyruvate/pyruvate domain"/>
    <property type="match status" value="1"/>
</dbReference>
<comment type="cofactor">
    <cofactor evidence="1">
        <name>Mg(2+)</name>
        <dbReference type="ChEBI" id="CHEBI:18420"/>
    </cofactor>
</comment>
<keyword evidence="11" id="KW-0067">ATP-binding</keyword>
<accession>B7ATK5</accession>
<keyword evidence="13" id="KW-0630">Potassium</keyword>
<dbReference type="SUPFAM" id="SSF52935">
    <property type="entry name" value="PK C-terminal domain-like"/>
    <property type="match status" value="1"/>
</dbReference>
<dbReference type="SUPFAM" id="SSF50800">
    <property type="entry name" value="PK beta-barrel domain-like"/>
    <property type="match status" value="1"/>
</dbReference>
<evidence type="ECO:0000256" key="8">
    <source>
        <dbReference type="ARBA" id="ARBA00022723"/>
    </source>
</evidence>
<dbReference type="Gene3D" id="2.40.33.10">
    <property type="entry name" value="PK beta-barrel domain-like"/>
    <property type="match status" value="1"/>
</dbReference>
<dbReference type="Gene3D" id="3.20.20.60">
    <property type="entry name" value="Phosphoenolpyruvate-binding domains"/>
    <property type="match status" value="1"/>
</dbReference>
<evidence type="ECO:0000256" key="2">
    <source>
        <dbReference type="ARBA" id="ARBA00001958"/>
    </source>
</evidence>
<keyword evidence="12 17" id="KW-0460">Magnesium</keyword>
<dbReference type="HOGENOM" id="CLU_015439_0_2_9"/>
<evidence type="ECO:0000256" key="17">
    <source>
        <dbReference type="RuleBase" id="RU000504"/>
    </source>
</evidence>
<comment type="similarity">
    <text evidence="4 17">Belongs to the pyruvate kinase family.</text>
</comment>
<dbReference type="GO" id="GO:0005524">
    <property type="term" value="F:ATP binding"/>
    <property type="evidence" value="ECO:0007669"/>
    <property type="project" value="UniProtKB-KW"/>
</dbReference>
<evidence type="ECO:0000256" key="1">
    <source>
        <dbReference type="ARBA" id="ARBA00001946"/>
    </source>
</evidence>
<dbReference type="InterPro" id="IPR011037">
    <property type="entry name" value="Pyrv_Knase-like_insert_dom_sf"/>
</dbReference>
<dbReference type="InterPro" id="IPR001697">
    <property type="entry name" value="Pyr_Knase"/>
</dbReference>
<sequence length="491" mass="53640">MLQITRNYICLEELYNMKKTKIICTMGPNTNDRELVKQMALAGMDIARFNFSHGDHEEQKGRVDIIKSVRDELGIPIAMLLDTKGPEIRTGVLKDDIKLDIKDGQKFTLTTRNIVGNENEVSITYSGLPADVSKGNVILIDDGLIELHVEEVVNGTDIVCKVINGGLLGQKKGVNVPNVSIRLPAITDKDKDDILFAIEQGYDFIAASFVRNAACIQEIKEILWSHDCDIPVIAKIENAEGIANIDEIIKVSDGIMVARGDMGVEIPAQDVPHIQKMIIKKCNAAYKPVITATQMLDSMMRNPRPTRAEVTDVANAIYDGTDAVMLSGETAQGKYPLEAVKMMAQVAETTEQHLDLHLLENAKLHSRRGISSAVSNAAVSTAASLNAKAIICPTMSGFTARLISKLKPAQTIIGASPNEDVLRKMQLYWGVRPLKTAQERSSDMIFQHAIDVAENAGYIEEGDTVVMTGGVATSPTSSRRGLTNMIRVQSV</sequence>
<comment type="cofactor">
    <cofactor evidence="2">
        <name>K(+)</name>
        <dbReference type="ChEBI" id="CHEBI:29103"/>
    </cofactor>
</comment>
<dbReference type="InterPro" id="IPR036918">
    <property type="entry name" value="Pyrv_Knase_C_sf"/>
</dbReference>
<dbReference type="InterPro" id="IPR015806">
    <property type="entry name" value="Pyrv_Knase_insert_dom_sf"/>
</dbReference>
<reference evidence="20 21" key="1">
    <citation type="submission" date="2008-11" db="EMBL/GenBank/DDBJ databases">
        <title>Draft genome sequence of Bacteroides pectinophilus (ATCC 43243).</title>
        <authorList>
            <person name="Sudarsanam P."/>
            <person name="Ley R."/>
            <person name="Guruge J."/>
            <person name="Turnbaugh P.J."/>
            <person name="Mahowald M."/>
            <person name="Liep D."/>
            <person name="Gordon J."/>
        </authorList>
    </citation>
    <scope>NUCLEOTIDE SEQUENCE [LARGE SCALE GENOMIC DNA]</scope>
    <source>
        <strain evidence="20 21">ATCC 43243</strain>
    </source>
</reference>
<evidence type="ECO:0000256" key="4">
    <source>
        <dbReference type="ARBA" id="ARBA00008663"/>
    </source>
</evidence>
<dbReference type="InterPro" id="IPR015795">
    <property type="entry name" value="Pyrv_Knase_C"/>
</dbReference>
<dbReference type="GO" id="GO:0030955">
    <property type="term" value="F:potassium ion binding"/>
    <property type="evidence" value="ECO:0007669"/>
    <property type="project" value="UniProtKB-UniRule"/>
</dbReference>